<dbReference type="Gene3D" id="3.40.50.980">
    <property type="match status" value="1"/>
</dbReference>
<evidence type="ECO:0000313" key="2">
    <source>
        <dbReference type="EMBL" id="MDK7293774.1"/>
    </source>
</evidence>
<evidence type="ECO:0000313" key="3">
    <source>
        <dbReference type="Proteomes" id="UP001237917"/>
    </source>
</evidence>
<proteinExistence type="predicted"/>
<reference evidence="2" key="1">
    <citation type="submission" date="2023-05" db="EMBL/GenBank/DDBJ databases">
        <title>Cataloging the Phylogenetic Diversity of Human Bladder Bacteria.</title>
        <authorList>
            <person name="Du J."/>
        </authorList>
    </citation>
    <scope>NUCLEOTIDE SEQUENCE</scope>
    <source>
        <strain evidence="2">UMB0765</strain>
    </source>
</reference>
<dbReference type="GeneID" id="64019609"/>
<name>A0AAW6YKC3_9STRE</name>
<dbReference type="AlphaFoldDB" id="A0AAW6YKC3"/>
<organism evidence="2 3">
    <name type="scientific">Streptococcus pasteurianus</name>
    <dbReference type="NCBI Taxonomy" id="197614"/>
    <lineage>
        <taxon>Bacteria</taxon>
        <taxon>Bacillati</taxon>
        <taxon>Bacillota</taxon>
        <taxon>Bacilli</taxon>
        <taxon>Lactobacillales</taxon>
        <taxon>Streptococcaceae</taxon>
        <taxon>Streptococcus</taxon>
    </lineage>
</organism>
<accession>A0AAW6YKC3</accession>
<comment type="caution">
    <text evidence="2">The sequence shown here is derived from an EMBL/GenBank/DDBJ whole genome shotgun (WGS) entry which is preliminary data.</text>
</comment>
<dbReference type="SUPFAM" id="SSF56801">
    <property type="entry name" value="Acetyl-CoA synthetase-like"/>
    <property type="match status" value="1"/>
</dbReference>
<gene>
    <name evidence="2" type="ORF">QP487_10075</name>
</gene>
<sequence>MLENAERDFFKAISLNYWFTGQDVEDDIAIFQEAFRRNGLGKDDVVFMALENSAVYIPMNQAMWRYGITAHSVASTTPIAELVADYDENQYLAMIFNQEKAAAFKENAELHYEVSHLKTFPDLVLLSRKDNDNTYKEMTPTEDTLGWILNTSGTTGKFKQVGLLHRFMRLAGEDNFVLHRMTKEVDELLSLVGLSDFANHSPDHLSGG</sequence>
<dbReference type="InterPro" id="IPR000873">
    <property type="entry name" value="AMP-dep_synth/lig_dom"/>
</dbReference>
<dbReference type="Proteomes" id="UP001237917">
    <property type="component" value="Unassembled WGS sequence"/>
</dbReference>
<protein>
    <submittedName>
        <fullName evidence="2">AMP-binding protein</fullName>
    </submittedName>
</protein>
<dbReference type="RefSeq" id="WP_003066372.1">
    <property type="nucleotide sequence ID" value="NZ_CABJFD010000010.1"/>
</dbReference>
<dbReference type="Pfam" id="PF00501">
    <property type="entry name" value="AMP-binding"/>
    <property type="match status" value="1"/>
</dbReference>
<feature type="domain" description="AMP-dependent synthetase/ligase" evidence="1">
    <location>
        <begin position="14"/>
        <end position="168"/>
    </location>
</feature>
<dbReference type="EMBL" id="JASOPU010000017">
    <property type="protein sequence ID" value="MDK7293774.1"/>
    <property type="molecule type" value="Genomic_DNA"/>
</dbReference>
<evidence type="ECO:0000259" key="1">
    <source>
        <dbReference type="Pfam" id="PF00501"/>
    </source>
</evidence>